<organism evidence="1 2">
    <name type="scientific">Xenorhabdus mauleonii</name>
    <dbReference type="NCBI Taxonomy" id="351675"/>
    <lineage>
        <taxon>Bacteria</taxon>
        <taxon>Pseudomonadati</taxon>
        <taxon>Pseudomonadota</taxon>
        <taxon>Gammaproteobacteria</taxon>
        <taxon>Enterobacterales</taxon>
        <taxon>Morganellaceae</taxon>
        <taxon>Xenorhabdus</taxon>
    </lineage>
</organism>
<proteinExistence type="predicted"/>
<dbReference type="Proteomes" id="UP000198919">
    <property type="component" value="Unassembled WGS sequence"/>
</dbReference>
<name>A0A1I3Q544_9GAMM</name>
<protein>
    <submittedName>
        <fullName evidence="1">Uncharacterized protein</fullName>
    </submittedName>
</protein>
<reference evidence="2" key="1">
    <citation type="submission" date="2016-10" db="EMBL/GenBank/DDBJ databases">
        <authorList>
            <person name="Varghese N."/>
            <person name="Submissions S."/>
        </authorList>
    </citation>
    <scope>NUCLEOTIDE SEQUENCE [LARGE SCALE GENOMIC DNA]</scope>
    <source>
        <strain evidence="2">DSM 17908</strain>
    </source>
</reference>
<dbReference type="AlphaFoldDB" id="A0A1I3Q544"/>
<dbReference type="EMBL" id="FORG01000007">
    <property type="protein sequence ID" value="SFJ29073.1"/>
    <property type="molecule type" value="Genomic_DNA"/>
</dbReference>
<accession>A0A1I3Q544</accession>
<gene>
    <name evidence="1" type="ORF">SAMN05421680_10743</name>
</gene>
<evidence type="ECO:0000313" key="2">
    <source>
        <dbReference type="Proteomes" id="UP000198919"/>
    </source>
</evidence>
<evidence type="ECO:0000313" key="1">
    <source>
        <dbReference type="EMBL" id="SFJ29073.1"/>
    </source>
</evidence>
<sequence>MAILQRNDRALFFLFKKTQLIKILTEVFRDEESISTFFFGTKPCFIKNRAGSKKLMEVAFIMQIQGLQTLAMSENEQLSN</sequence>